<dbReference type="eggNOG" id="KOG0504">
    <property type="taxonomic scope" value="Eukaryota"/>
</dbReference>
<dbReference type="SUPFAM" id="SSF48403">
    <property type="entry name" value="Ankyrin repeat"/>
    <property type="match status" value="1"/>
</dbReference>
<dbReference type="AlphaFoldDB" id="W5NI39"/>
<feature type="region of interest" description="Disordered" evidence="4">
    <location>
        <begin position="226"/>
        <end position="263"/>
    </location>
</feature>
<sequence>MLKLSEKANEQTGTKILLDAITNDKIHLARFILDALDGKIINARTERAQTPLISSVLLPDTQTRSKFMKLLLQRKADVNCQDETGRTALSYACERGYLDAVKILVQNNADPELVDMWGNTALIYAAVTGHSPVVEFLVRAFKRLGLNIDRPNRVGNSAVEVAKYLGHKDCFLALTSNAKKSHENETCNWKEPLQSQSHDNICEERLEKKLSNSLIVKEKQDNHVYPSIQTRNIGSLDRKKSPTFGNQSESMESIDEADGESGSSLDCQGLVFSSVLTPRPRKQGENKNNIHPYLPPFSQTSDLRISAINSTNPNKNKHRSVGLACLDTTVPISSPFSSSLGILLTPIAAAKVGKKETEDEKPKKAAFDLGIRRFHESYYLKRCSLPTSALTPAPPDRLMLPLFKPKGFPRNIPATITDCSNTVSPTASTTFTVLGNKLFRRFTFPELKKTTKGLQRNECADASGGSPESVMRGLPRSETFPMSKNHPQVGSKPSIDSISAVKCEFEF</sequence>
<dbReference type="STRING" id="7918.ENSLOCP00000020298"/>
<dbReference type="Pfam" id="PF12796">
    <property type="entry name" value="Ank_2"/>
    <property type="match status" value="1"/>
</dbReference>
<feature type="repeat" description="ANK" evidence="3">
    <location>
        <begin position="84"/>
        <end position="116"/>
    </location>
</feature>
<dbReference type="EMBL" id="AHAT01008991">
    <property type="status" value="NOT_ANNOTATED_CDS"/>
    <property type="molecule type" value="Genomic_DNA"/>
</dbReference>
<dbReference type="SMART" id="SM00248">
    <property type="entry name" value="ANK"/>
    <property type="match status" value="4"/>
</dbReference>
<dbReference type="PANTHER" id="PTHR24201:SF8">
    <property type="entry name" value="CYCLIN-DEPENDENT KINASE 4 INHIBITOR B"/>
    <property type="match status" value="1"/>
</dbReference>
<dbReference type="Proteomes" id="UP000018468">
    <property type="component" value="Linkage group LG1"/>
</dbReference>
<name>W5NI39_LEPOC</name>
<evidence type="ECO:0000313" key="5">
    <source>
        <dbReference type="Ensembl" id="ENSLOCP00000020298.1"/>
    </source>
</evidence>
<dbReference type="InterPro" id="IPR002110">
    <property type="entry name" value="Ankyrin_rpt"/>
</dbReference>
<dbReference type="Gene3D" id="1.25.40.20">
    <property type="entry name" value="Ankyrin repeat-containing domain"/>
    <property type="match status" value="1"/>
</dbReference>
<dbReference type="PROSITE" id="PS50088">
    <property type="entry name" value="ANK_REPEAT"/>
    <property type="match status" value="1"/>
</dbReference>
<evidence type="ECO:0000256" key="1">
    <source>
        <dbReference type="ARBA" id="ARBA00022737"/>
    </source>
</evidence>
<dbReference type="InterPro" id="IPR050776">
    <property type="entry name" value="Ank_Repeat/CDKN_Inhibitor"/>
</dbReference>
<dbReference type="OMA" id="YYQKRCS"/>
<keyword evidence="6" id="KW-1185">Reference proteome</keyword>
<protein>
    <submittedName>
        <fullName evidence="5">Uncharacterized protein</fullName>
    </submittedName>
</protein>
<dbReference type="PROSITE" id="PS50297">
    <property type="entry name" value="ANK_REP_REGION"/>
    <property type="match status" value="1"/>
</dbReference>
<evidence type="ECO:0000256" key="2">
    <source>
        <dbReference type="ARBA" id="ARBA00023043"/>
    </source>
</evidence>
<dbReference type="HOGENOM" id="CLU_602111_0_0_1"/>
<evidence type="ECO:0000256" key="3">
    <source>
        <dbReference type="PROSITE-ProRule" id="PRU00023"/>
    </source>
</evidence>
<proteinExistence type="predicted"/>
<evidence type="ECO:0000256" key="4">
    <source>
        <dbReference type="SAM" id="MobiDB-lite"/>
    </source>
</evidence>
<reference evidence="5" key="2">
    <citation type="submission" date="2025-08" db="UniProtKB">
        <authorList>
            <consortium name="Ensembl"/>
        </authorList>
    </citation>
    <scope>IDENTIFICATION</scope>
</reference>
<evidence type="ECO:0000313" key="6">
    <source>
        <dbReference type="Proteomes" id="UP000018468"/>
    </source>
</evidence>
<dbReference type="GeneTree" id="ENSGT00940000163025"/>
<reference evidence="6" key="1">
    <citation type="submission" date="2011-12" db="EMBL/GenBank/DDBJ databases">
        <title>The Draft Genome of Lepisosteus oculatus.</title>
        <authorList>
            <consortium name="The Broad Institute Genome Assembly &amp; Analysis Group"/>
            <consortium name="Computational R&amp;D Group"/>
            <consortium name="and Sequencing Platform"/>
            <person name="Di Palma F."/>
            <person name="Alfoldi J."/>
            <person name="Johnson J."/>
            <person name="Berlin A."/>
            <person name="Gnerre S."/>
            <person name="Jaffe D."/>
            <person name="MacCallum I."/>
            <person name="Young S."/>
            <person name="Walker B.J."/>
            <person name="Lander E.S."/>
            <person name="Lindblad-Toh K."/>
        </authorList>
    </citation>
    <scope>NUCLEOTIDE SEQUENCE [LARGE SCALE GENOMIC DNA]</scope>
</reference>
<reference evidence="5" key="3">
    <citation type="submission" date="2025-09" db="UniProtKB">
        <authorList>
            <consortium name="Ensembl"/>
        </authorList>
    </citation>
    <scope>IDENTIFICATION</scope>
</reference>
<accession>W5NI39</accession>
<dbReference type="Bgee" id="ENSLOCG00000016434">
    <property type="expression patterns" value="Expressed in brain"/>
</dbReference>
<keyword evidence="1" id="KW-0677">Repeat</keyword>
<organism evidence="5 6">
    <name type="scientific">Lepisosteus oculatus</name>
    <name type="common">Spotted gar</name>
    <dbReference type="NCBI Taxonomy" id="7918"/>
    <lineage>
        <taxon>Eukaryota</taxon>
        <taxon>Metazoa</taxon>
        <taxon>Chordata</taxon>
        <taxon>Craniata</taxon>
        <taxon>Vertebrata</taxon>
        <taxon>Euteleostomi</taxon>
        <taxon>Actinopterygii</taxon>
        <taxon>Neopterygii</taxon>
        <taxon>Holostei</taxon>
        <taxon>Semionotiformes</taxon>
        <taxon>Lepisosteidae</taxon>
        <taxon>Lepisosteus</taxon>
    </lineage>
</organism>
<keyword evidence="2 3" id="KW-0040">ANK repeat</keyword>
<dbReference type="InParanoid" id="W5NI39"/>
<dbReference type="PANTHER" id="PTHR24201">
    <property type="entry name" value="ANK_REP_REGION DOMAIN-CONTAINING PROTEIN"/>
    <property type="match status" value="1"/>
</dbReference>
<dbReference type="Ensembl" id="ENSLOCT00000020332.1">
    <property type="protein sequence ID" value="ENSLOCP00000020298.1"/>
    <property type="gene ID" value="ENSLOCG00000016434.1"/>
</dbReference>
<dbReference type="InterPro" id="IPR036770">
    <property type="entry name" value="Ankyrin_rpt-contain_sf"/>
</dbReference>